<dbReference type="AlphaFoldDB" id="A0AAD7FD76"/>
<evidence type="ECO:0000313" key="2">
    <source>
        <dbReference type="Proteomes" id="UP001221142"/>
    </source>
</evidence>
<protein>
    <submittedName>
        <fullName evidence="1">Uncharacterized protein</fullName>
    </submittedName>
</protein>
<organism evidence="1 2">
    <name type="scientific">Roridomyces roridus</name>
    <dbReference type="NCBI Taxonomy" id="1738132"/>
    <lineage>
        <taxon>Eukaryota</taxon>
        <taxon>Fungi</taxon>
        <taxon>Dikarya</taxon>
        <taxon>Basidiomycota</taxon>
        <taxon>Agaricomycotina</taxon>
        <taxon>Agaricomycetes</taxon>
        <taxon>Agaricomycetidae</taxon>
        <taxon>Agaricales</taxon>
        <taxon>Marasmiineae</taxon>
        <taxon>Mycenaceae</taxon>
        <taxon>Roridomyces</taxon>
    </lineage>
</organism>
<reference evidence="1" key="1">
    <citation type="submission" date="2023-03" db="EMBL/GenBank/DDBJ databases">
        <title>Massive genome expansion in bonnet fungi (Mycena s.s.) driven by repeated elements and novel gene families across ecological guilds.</title>
        <authorList>
            <consortium name="Lawrence Berkeley National Laboratory"/>
            <person name="Harder C.B."/>
            <person name="Miyauchi S."/>
            <person name="Viragh M."/>
            <person name="Kuo A."/>
            <person name="Thoen E."/>
            <person name="Andreopoulos B."/>
            <person name="Lu D."/>
            <person name="Skrede I."/>
            <person name="Drula E."/>
            <person name="Henrissat B."/>
            <person name="Morin E."/>
            <person name="Kohler A."/>
            <person name="Barry K."/>
            <person name="LaButti K."/>
            <person name="Morin E."/>
            <person name="Salamov A."/>
            <person name="Lipzen A."/>
            <person name="Mereny Z."/>
            <person name="Hegedus B."/>
            <person name="Baldrian P."/>
            <person name="Stursova M."/>
            <person name="Weitz H."/>
            <person name="Taylor A."/>
            <person name="Grigoriev I.V."/>
            <person name="Nagy L.G."/>
            <person name="Martin F."/>
            <person name="Kauserud H."/>
        </authorList>
    </citation>
    <scope>NUCLEOTIDE SEQUENCE</scope>
    <source>
        <strain evidence="1">9284</strain>
    </source>
</reference>
<sequence>MTQIPPVISPNFREEIRNETYYLAAPTIRDEVVWRKIDGADTLVTRVSAEAETARPAEAESLLKPAFLTAVIQMTSNKFWMDAEGGWLGPIEYVEEFSQVKLAARVAAPPPQYAPFAQDFADALDNLKFMVDSVGTKGFVQKGVLDTVGGDRGFKIRHALFERRDDTRDNEEDEFPIKSWPVSSAHAKEGLEKIVDTHLVNLPAYDIDGNLIHPSEYSWQAPSSTSHSPSNTGRS</sequence>
<proteinExistence type="predicted"/>
<dbReference type="Proteomes" id="UP001221142">
    <property type="component" value="Unassembled WGS sequence"/>
</dbReference>
<gene>
    <name evidence="1" type="ORF">FB45DRAFT_1037032</name>
</gene>
<dbReference type="EMBL" id="JARKIF010000031">
    <property type="protein sequence ID" value="KAJ7612104.1"/>
    <property type="molecule type" value="Genomic_DNA"/>
</dbReference>
<comment type="caution">
    <text evidence="1">The sequence shown here is derived from an EMBL/GenBank/DDBJ whole genome shotgun (WGS) entry which is preliminary data.</text>
</comment>
<keyword evidence="2" id="KW-1185">Reference proteome</keyword>
<accession>A0AAD7FD76</accession>
<evidence type="ECO:0000313" key="1">
    <source>
        <dbReference type="EMBL" id="KAJ7612104.1"/>
    </source>
</evidence>
<name>A0AAD7FD76_9AGAR</name>